<protein>
    <recommendedName>
        <fullName evidence="3">DUF2744 domain-containing protein</fullName>
    </recommendedName>
</protein>
<proteinExistence type="predicted"/>
<organism evidence="1 2">
    <name type="scientific">Corynebacterium lactis RW2-5</name>
    <dbReference type="NCBI Taxonomy" id="1408189"/>
    <lineage>
        <taxon>Bacteria</taxon>
        <taxon>Bacillati</taxon>
        <taxon>Actinomycetota</taxon>
        <taxon>Actinomycetes</taxon>
        <taxon>Mycobacteriales</taxon>
        <taxon>Corynebacteriaceae</taxon>
        <taxon>Corynebacterium</taxon>
    </lineage>
</organism>
<reference evidence="1 2" key="1">
    <citation type="submission" date="2013-10" db="EMBL/GenBank/DDBJ databases">
        <title>Complete genome sequence of Corynebacterium lactis DSM 45799(T), isolated from raw cow milk.</title>
        <authorList>
            <person name="Ruckert C."/>
            <person name="Albersmeier A."/>
            <person name="Lipski A."/>
            <person name="Kalinowski J."/>
        </authorList>
    </citation>
    <scope>NUCLEOTIDE SEQUENCE [LARGE SCALE GENOMIC DNA]</scope>
    <source>
        <strain evidence="1 2">RW2-5</strain>
    </source>
</reference>
<dbReference type="Pfam" id="PF10910">
    <property type="entry name" value="Phage_gene29"/>
    <property type="match status" value="1"/>
</dbReference>
<dbReference type="AlphaFoldDB" id="A0A0K2H0K0"/>
<dbReference type="EMBL" id="CP006841">
    <property type="protein sequence ID" value="ALA67559.1"/>
    <property type="molecule type" value="Genomic_DNA"/>
</dbReference>
<keyword evidence="2" id="KW-1185">Reference proteome</keyword>
<dbReference type="Proteomes" id="UP000058446">
    <property type="component" value="Chromosome"/>
</dbReference>
<evidence type="ECO:0000313" key="1">
    <source>
        <dbReference type="EMBL" id="ALA67559.1"/>
    </source>
</evidence>
<sequence>MMTLPLQENMNSDDPVEHVVWALVNMGGMMDAPMIVPPSLLRTWARHIYDAGFRHHPDKQMIFYIPPTGDEGLIGMGGQWVPADEPGVTPELVLSAREQVSVDEAIAQMTPAQKQQLIDKLQGGGSDGGFK</sequence>
<dbReference type="InterPro" id="IPR021226">
    <property type="entry name" value="Phage_gene29"/>
</dbReference>
<dbReference type="STRING" id="1408189.CLAC_07270"/>
<name>A0A0K2H0K0_9CORY</name>
<dbReference type="PATRIC" id="fig|1408189.4.peg.1456"/>
<gene>
    <name evidence="1" type="ORF">CLAC_07270</name>
</gene>
<evidence type="ECO:0000313" key="2">
    <source>
        <dbReference type="Proteomes" id="UP000058446"/>
    </source>
</evidence>
<dbReference type="KEGG" id="clw:CLAC_07270"/>
<accession>A0A0K2H0K0</accession>
<evidence type="ECO:0008006" key="3">
    <source>
        <dbReference type="Google" id="ProtNLM"/>
    </source>
</evidence>